<dbReference type="Gramene" id="GBG86427">
    <property type="protein sequence ID" value="GBG86427"/>
    <property type="gene ID" value="CBR_g41424"/>
</dbReference>
<reference evidence="3 4" key="1">
    <citation type="journal article" date="2018" name="Cell">
        <title>The Chara Genome: Secondary Complexity and Implications for Plant Terrestrialization.</title>
        <authorList>
            <person name="Nishiyama T."/>
            <person name="Sakayama H."/>
            <person name="Vries J.D."/>
            <person name="Buschmann H."/>
            <person name="Saint-Marcoux D."/>
            <person name="Ullrich K.K."/>
            <person name="Haas F.B."/>
            <person name="Vanderstraeten L."/>
            <person name="Becker D."/>
            <person name="Lang D."/>
            <person name="Vosolsobe S."/>
            <person name="Rombauts S."/>
            <person name="Wilhelmsson P.K.I."/>
            <person name="Janitza P."/>
            <person name="Kern R."/>
            <person name="Heyl A."/>
            <person name="Rumpler F."/>
            <person name="Villalobos L.I.A.C."/>
            <person name="Clay J.M."/>
            <person name="Skokan R."/>
            <person name="Toyoda A."/>
            <person name="Suzuki Y."/>
            <person name="Kagoshima H."/>
            <person name="Schijlen E."/>
            <person name="Tajeshwar N."/>
            <person name="Catarino B."/>
            <person name="Hetherington A.J."/>
            <person name="Saltykova A."/>
            <person name="Bonnot C."/>
            <person name="Breuninger H."/>
            <person name="Symeonidi A."/>
            <person name="Radhakrishnan G.V."/>
            <person name="Van Nieuwerburgh F."/>
            <person name="Deforce D."/>
            <person name="Chang C."/>
            <person name="Karol K.G."/>
            <person name="Hedrich R."/>
            <person name="Ulvskov P."/>
            <person name="Glockner G."/>
            <person name="Delwiche C.F."/>
            <person name="Petrasek J."/>
            <person name="Van de Peer Y."/>
            <person name="Friml J."/>
            <person name="Beilby M."/>
            <person name="Dolan L."/>
            <person name="Kohara Y."/>
            <person name="Sugano S."/>
            <person name="Fujiyama A."/>
            <person name="Delaux P.-M."/>
            <person name="Quint M."/>
            <person name="TheiBen G."/>
            <person name="Hagemann M."/>
            <person name="Harholt J."/>
            <person name="Dunand C."/>
            <person name="Zachgo S."/>
            <person name="Langdale J."/>
            <person name="Maumus F."/>
            <person name="Straeten D.V.D."/>
            <person name="Gould S.B."/>
            <person name="Rensing S.A."/>
        </authorList>
    </citation>
    <scope>NUCLEOTIDE SEQUENCE [LARGE SCALE GENOMIC DNA]</scope>
    <source>
        <strain evidence="3 4">S276</strain>
    </source>
</reference>
<evidence type="ECO:0000256" key="1">
    <source>
        <dbReference type="SAM" id="MobiDB-lite"/>
    </source>
</evidence>
<dbReference type="AlphaFoldDB" id="A0A388LVR7"/>
<feature type="compositionally biased region" description="Basic and acidic residues" evidence="1">
    <location>
        <begin position="656"/>
        <end position="669"/>
    </location>
</feature>
<dbReference type="Proteomes" id="UP000265515">
    <property type="component" value="Unassembled WGS sequence"/>
</dbReference>
<feature type="region of interest" description="Disordered" evidence="1">
    <location>
        <begin position="537"/>
        <end position="558"/>
    </location>
</feature>
<feature type="region of interest" description="Disordered" evidence="1">
    <location>
        <begin position="750"/>
        <end position="769"/>
    </location>
</feature>
<accession>A0A388LVR7</accession>
<name>A0A388LVR7_CHABU</name>
<feature type="region of interest" description="Disordered" evidence="1">
    <location>
        <begin position="688"/>
        <end position="711"/>
    </location>
</feature>
<evidence type="ECO:0000313" key="4">
    <source>
        <dbReference type="Proteomes" id="UP000265515"/>
    </source>
</evidence>
<evidence type="ECO:0000259" key="2">
    <source>
        <dbReference type="Pfam" id="PF17921"/>
    </source>
</evidence>
<keyword evidence="4" id="KW-1185">Reference proteome</keyword>
<dbReference type="Pfam" id="PF17921">
    <property type="entry name" value="Integrase_H2C2"/>
    <property type="match status" value="1"/>
</dbReference>
<gene>
    <name evidence="3" type="ORF">CBR_g41424</name>
</gene>
<organism evidence="3 4">
    <name type="scientific">Chara braunii</name>
    <name type="common">Braun's stonewort</name>
    <dbReference type="NCBI Taxonomy" id="69332"/>
    <lineage>
        <taxon>Eukaryota</taxon>
        <taxon>Viridiplantae</taxon>
        <taxon>Streptophyta</taxon>
        <taxon>Charophyceae</taxon>
        <taxon>Charales</taxon>
        <taxon>Characeae</taxon>
        <taxon>Chara</taxon>
    </lineage>
</organism>
<sequence length="867" mass="97744">MFNFELERIPGNKNRADGLSRVNWDSVSQDSTEDTPPVDGFLDQEEDVRLHINEWALRVPNCVSHPIWIAPRGYERKADLVLKPFQEEDPWGGKDVQWMMKLALAGTHGLVEEVRAIEEGPTQVEEHEQLMGGMYLLTNMPVQGDFDQRNSLSPMESEDLVPESQDDEFEEGEIKKAFGAEEYDGIYLELGLLLSCEMRDRDASDKAQKMRHLYVLRDDHLFIKRQVGNPKWIVCGRNRQLDIIAALHDGIVGGHRGIGATCAKISELYHWDGMLSMVIKYCQSCVPCQERSAQRPGEPMHPRLETERPLRASGGGERHGPFRREPTPVFDDDNIDLSLDVYREHAAQRGWDVSERIHHLRGIGRFEEPIAQIREEALTWSEVEARMQRLRASPLGSDGLPIRLEEGNVEEFIPAYEQYMSDQGALRDEWVQALLIWTRGAERPLARQIRDRARDWEDCRAQLREAFRWPEPERPEPRIDRRRRSKRLRDLEARGPVKSRGGWKALAQREGGQAGPTRARESFPACGLRQVEFHPVTEDDLLGSSSQTPERRESEVLASPFRSLEAHLDASQWEAPSAGVSPTDPPGGEPTRPETEAEPLRLKGVGAEDVIMIDGDTPPGTPARVQMRQSWPKGFPKPDRQEAPMPLPEASMSPRQEVEARGSEERWRTEPRLVIDSRLVAHAAKHPNIEGPSLVGPSSGPAFAESGGGSQAAVGEVMEAITEKEPDEAARAKLAKIQARLVEIHERRDRMEAAGMVPTPPSDPKTGKERIDELWAKYETRGEAASRRPQEGGQARERASEVMEVGKLGFFAAREAIERVDGRVRQAATISFQRYSLLSDGSELALRKEEVEQLTTQLAEERAENKA</sequence>
<dbReference type="InterPro" id="IPR041588">
    <property type="entry name" value="Integrase_H2C2"/>
</dbReference>
<feature type="compositionally biased region" description="Basic and acidic residues" evidence="1">
    <location>
        <begin position="591"/>
        <end position="601"/>
    </location>
</feature>
<feature type="domain" description="Integrase zinc-binding" evidence="2">
    <location>
        <begin position="239"/>
        <end position="293"/>
    </location>
</feature>
<evidence type="ECO:0000313" key="3">
    <source>
        <dbReference type="EMBL" id="GBG86427.1"/>
    </source>
</evidence>
<feature type="region of interest" description="Disordered" evidence="1">
    <location>
        <begin position="779"/>
        <end position="800"/>
    </location>
</feature>
<feature type="region of interest" description="Disordered" evidence="1">
    <location>
        <begin position="571"/>
        <end position="669"/>
    </location>
</feature>
<dbReference type="Gene3D" id="1.10.340.70">
    <property type="match status" value="1"/>
</dbReference>
<feature type="compositionally biased region" description="Basic and acidic residues" evidence="1">
    <location>
        <begin position="298"/>
        <end position="326"/>
    </location>
</feature>
<dbReference type="EMBL" id="BFEA01000564">
    <property type="protein sequence ID" value="GBG86427.1"/>
    <property type="molecule type" value="Genomic_DNA"/>
</dbReference>
<protein>
    <recommendedName>
        <fullName evidence="2">Integrase zinc-binding domain-containing protein</fullName>
    </recommendedName>
</protein>
<feature type="region of interest" description="Disordered" evidence="1">
    <location>
        <begin position="19"/>
        <end position="39"/>
    </location>
</feature>
<comment type="caution">
    <text evidence="3">The sequence shown here is derived from an EMBL/GenBank/DDBJ whole genome shotgun (WGS) entry which is preliminary data.</text>
</comment>
<proteinExistence type="predicted"/>
<feature type="region of interest" description="Disordered" evidence="1">
    <location>
        <begin position="472"/>
        <end position="521"/>
    </location>
</feature>
<feature type="region of interest" description="Disordered" evidence="1">
    <location>
        <begin position="292"/>
        <end position="327"/>
    </location>
</feature>